<dbReference type="Proteomes" id="UP000754750">
    <property type="component" value="Unassembled WGS sequence"/>
</dbReference>
<evidence type="ECO:0000259" key="3">
    <source>
        <dbReference type="SMART" id="SM01119"/>
    </source>
</evidence>
<dbReference type="InterPro" id="IPR001608">
    <property type="entry name" value="Ala_racemase_N"/>
</dbReference>
<protein>
    <submittedName>
        <fullName evidence="4">D-TA family PLP-dependent enzyme</fullName>
    </submittedName>
</protein>
<comment type="similarity">
    <text evidence="1">Belongs to the DSD1 family.</text>
</comment>
<dbReference type="InterPro" id="IPR042208">
    <property type="entry name" value="D-ser_dehydrat-like_sf"/>
</dbReference>
<dbReference type="CDD" id="cd06821">
    <property type="entry name" value="PLPDE_III_D-TA"/>
    <property type="match status" value="1"/>
</dbReference>
<name>A0A928Q1K0_9FIRM</name>
<organism evidence="4 5">
    <name type="scientific">Faecalispora sporosphaeroides</name>
    <dbReference type="NCBI Taxonomy" id="1549"/>
    <lineage>
        <taxon>Bacteria</taxon>
        <taxon>Bacillati</taxon>
        <taxon>Bacillota</taxon>
        <taxon>Clostridia</taxon>
        <taxon>Eubacteriales</taxon>
        <taxon>Oscillospiraceae</taxon>
        <taxon>Faecalispora</taxon>
    </lineage>
</organism>
<dbReference type="PANTHER" id="PTHR28004:SF2">
    <property type="entry name" value="D-SERINE DEHYDRATASE"/>
    <property type="match status" value="1"/>
</dbReference>
<dbReference type="SUPFAM" id="SSF51419">
    <property type="entry name" value="PLP-binding barrel"/>
    <property type="match status" value="1"/>
</dbReference>
<dbReference type="GO" id="GO:0036088">
    <property type="term" value="P:D-serine catabolic process"/>
    <property type="evidence" value="ECO:0007669"/>
    <property type="project" value="TreeGrafter"/>
</dbReference>
<dbReference type="AlphaFoldDB" id="A0A928Q1K0"/>
<dbReference type="Gene3D" id="3.20.20.10">
    <property type="entry name" value="Alanine racemase"/>
    <property type="match status" value="1"/>
</dbReference>
<evidence type="ECO:0000313" key="5">
    <source>
        <dbReference type="Proteomes" id="UP000754750"/>
    </source>
</evidence>
<dbReference type="GO" id="GO:0008721">
    <property type="term" value="F:D-serine ammonia-lyase activity"/>
    <property type="evidence" value="ECO:0007669"/>
    <property type="project" value="TreeGrafter"/>
</dbReference>
<keyword evidence="2" id="KW-0456">Lyase</keyword>
<comment type="caution">
    <text evidence="4">The sequence shown here is derived from an EMBL/GenBank/DDBJ whole genome shotgun (WGS) entry which is preliminary data.</text>
</comment>
<dbReference type="EMBL" id="SVNY01000001">
    <property type="protein sequence ID" value="MBE6832274.1"/>
    <property type="molecule type" value="Genomic_DNA"/>
</dbReference>
<dbReference type="PANTHER" id="PTHR28004">
    <property type="entry name" value="ZGC:162816-RELATED"/>
    <property type="match status" value="1"/>
</dbReference>
<dbReference type="Pfam" id="PF14031">
    <property type="entry name" value="D-ser_dehydrat"/>
    <property type="match status" value="1"/>
</dbReference>
<evidence type="ECO:0000313" key="4">
    <source>
        <dbReference type="EMBL" id="MBE6832274.1"/>
    </source>
</evidence>
<dbReference type="InterPro" id="IPR051466">
    <property type="entry name" value="D-amino_acid_metab_enzyme"/>
</dbReference>
<accession>A0A928Q1K0</accession>
<feature type="domain" description="D-serine dehydratase-like" evidence="3">
    <location>
        <begin position="259"/>
        <end position="351"/>
    </location>
</feature>
<dbReference type="Pfam" id="PF01168">
    <property type="entry name" value="Ala_racemase_N"/>
    <property type="match status" value="1"/>
</dbReference>
<dbReference type="InterPro" id="IPR026956">
    <property type="entry name" value="D-ser_dehydrat-like_dom"/>
</dbReference>
<dbReference type="SMART" id="SM01119">
    <property type="entry name" value="D-ser_dehydrat"/>
    <property type="match status" value="1"/>
</dbReference>
<dbReference type="RefSeq" id="WP_326839802.1">
    <property type="nucleotide sequence ID" value="NZ_SVNY01000001.1"/>
</dbReference>
<evidence type="ECO:0000256" key="2">
    <source>
        <dbReference type="ARBA" id="ARBA00023239"/>
    </source>
</evidence>
<proteinExistence type="inferred from homology"/>
<reference evidence="4" key="1">
    <citation type="submission" date="2019-04" db="EMBL/GenBank/DDBJ databases">
        <title>Evolution of Biomass-Degrading Anaerobic Consortia Revealed by Metagenomics.</title>
        <authorList>
            <person name="Peng X."/>
        </authorList>
    </citation>
    <scope>NUCLEOTIDE SEQUENCE</scope>
    <source>
        <strain evidence="4">SIG551</strain>
    </source>
</reference>
<dbReference type="InterPro" id="IPR029066">
    <property type="entry name" value="PLP-binding_barrel"/>
</dbReference>
<sequence length="370" mass="41111">MSTVFELNDPSEMISPALIYYKDTIVQNTRLAIEMAGGAQRLWPHVKSHKMEKMVRLQLGMGIRRFKCATIAEAEMTAAAGADHVLLAYPLIGPNIKRYLELINAFPQTRFWAIGDDLEQLSILNGHAVQRHMKIDVLLDVNMGMNRTGVPLQQAEQLYEKAARLPGLSLKGMHCYDGNHNNSDLQTRLEQVREADLRVKEIQGEFMKKGIECGTMIMGGTPSFPCHALVTQWFLSPGTAFIDDAGYQKNLPDLSFEPAAAILTRVISHPAPGLFTLDLGYKGIAADPAGVRGVIAGFDRAHALFQSEEHWVFEMNPEHTKEVPAIGTVFYVIPTHICPTSALYPAVLVAQNGNITEEWEVTARNRKLTF</sequence>
<dbReference type="Gene3D" id="2.40.37.20">
    <property type="entry name" value="D-serine dehydratase-like domain"/>
    <property type="match status" value="1"/>
</dbReference>
<gene>
    <name evidence="4" type="ORF">E7512_01600</name>
</gene>
<evidence type="ECO:0000256" key="1">
    <source>
        <dbReference type="ARBA" id="ARBA00005323"/>
    </source>
</evidence>